<evidence type="ECO:0000313" key="3">
    <source>
        <dbReference type="Proteomes" id="UP000249547"/>
    </source>
</evidence>
<reference evidence="2 3" key="1">
    <citation type="submission" date="2018-06" db="EMBL/GenBank/DDBJ databases">
        <title>Genomic Encyclopedia of Archaeal and Bacterial Type Strains, Phase II (KMG-II): from individual species to whole genera.</title>
        <authorList>
            <person name="Goeker M."/>
        </authorList>
    </citation>
    <scope>NUCLEOTIDE SEQUENCE [LARGE SCALE GENOMIC DNA]</scope>
    <source>
        <strain evidence="2 3">DSM 23857</strain>
    </source>
</reference>
<proteinExistence type="predicted"/>
<feature type="transmembrane region" description="Helical" evidence="1">
    <location>
        <begin position="61"/>
        <end position="80"/>
    </location>
</feature>
<organism evidence="2 3">
    <name type="scientific">Chitinophaga skermanii</name>
    <dbReference type="NCBI Taxonomy" id="331697"/>
    <lineage>
        <taxon>Bacteria</taxon>
        <taxon>Pseudomonadati</taxon>
        <taxon>Bacteroidota</taxon>
        <taxon>Chitinophagia</taxon>
        <taxon>Chitinophagales</taxon>
        <taxon>Chitinophagaceae</taxon>
        <taxon>Chitinophaga</taxon>
    </lineage>
</organism>
<dbReference type="EMBL" id="QLLL01000008">
    <property type="protein sequence ID" value="RAJ00420.1"/>
    <property type="molecule type" value="Genomic_DNA"/>
</dbReference>
<evidence type="ECO:0000256" key="1">
    <source>
        <dbReference type="SAM" id="Phobius"/>
    </source>
</evidence>
<dbReference type="AlphaFoldDB" id="A0A327Q7P7"/>
<dbReference type="Pfam" id="PF11391">
    <property type="entry name" value="DUF2798"/>
    <property type="match status" value="1"/>
</dbReference>
<comment type="caution">
    <text evidence="2">The sequence shown here is derived from an EMBL/GenBank/DDBJ whole genome shotgun (WGS) entry which is preliminary data.</text>
</comment>
<accession>A0A327Q7P7</accession>
<dbReference type="InterPro" id="IPR021529">
    <property type="entry name" value="DUF2798"/>
</dbReference>
<protein>
    <submittedName>
        <fullName evidence="2">Uncharacterized protein DUF2798</fullName>
    </submittedName>
</protein>
<dbReference type="RefSeq" id="WP_211324857.1">
    <property type="nucleotide sequence ID" value="NZ_QLLL01000008.1"/>
</dbReference>
<evidence type="ECO:0000313" key="2">
    <source>
        <dbReference type="EMBL" id="RAJ00420.1"/>
    </source>
</evidence>
<gene>
    <name evidence="2" type="ORF">LX64_04126</name>
</gene>
<feature type="transmembrane region" description="Helical" evidence="1">
    <location>
        <begin position="28"/>
        <end position="49"/>
    </location>
</feature>
<sequence length="94" mass="11005">MSMFLRIYIRIFAPHKNDFALKQKHFKYINTLFIVLPMTLIMAFVGIVRNHGFEEGFFEKFMAAWVVMLPVAYLAAFIIVPRARKLAEKVIVKP</sequence>
<keyword evidence="1" id="KW-0472">Membrane</keyword>
<keyword evidence="3" id="KW-1185">Reference proteome</keyword>
<keyword evidence="1" id="KW-1133">Transmembrane helix</keyword>
<dbReference type="Proteomes" id="UP000249547">
    <property type="component" value="Unassembled WGS sequence"/>
</dbReference>
<keyword evidence="1" id="KW-0812">Transmembrane</keyword>
<name>A0A327Q7P7_9BACT</name>